<dbReference type="PANTHER" id="PTHR22600:SF21">
    <property type="entry name" value="BETA-HEXOSAMINIDASE A"/>
    <property type="match status" value="1"/>
</dbReference>
<dbReference type="GO" id="GO:0006689">
    <property type="term" value="P:ganglioside catabolic process"/>
    <property type="evidence" value="ECO:0007669"/>
    <property type="project" value="TreeGrafter"/>
</dbReference>
<keyword evidence="14" id="KW-1185">Reference proteome</keyword>
<feature type="domain" description="Glycoside hydrolase family 20 catalytic" evidence="11">
    <location>
        <begin position="173"/>
        <end position="495"/>
    </location>
</feature>
<comment type="caution">
    <text evidence="13">The sequence shown here is derived from an EMBL/GenBank/DDBJ whole genome shotgun (WGS) entry which is preliminary data.</text>
</comment>
<keyword evidence="5" id="KW-0325">Glycoprotein</keyword>
<dbReference type="Pfam" id="PF14845">
    <property type="entry name" value="Glycohydro_20b2"/>
    <property type="match status" value="1"/>
</dbReference>
<dbReference type="GO" id="GO:0005764">
    <property type="term" value="C:lysosome"/>
    <property type="evidence" value="ECO:0007669"/>
    <property type="project" value="TreeGrafter"/>
</dbReference>
<dbReference type="Pfam" id="PF00728">
    <property type="entry name" value="Glyco_hydro_20"/>
    <property type="match status" value="1"/>
</dbReference>
<keyword evidence="3 10" id="KW-0732">Signal</keyword>
<keyword evidence="6 8" id="KW-0326">Glycosidase</keyword>
<reference evidence="13" key="1">
    <citation type="submission" date="2020-09" db="EMBL/GenBank/DDBJ databases">
        <authorList>
            <person name="Kikuchi T."/>
        </authorList>
    </citation>
    <scope>NUCLEOTIDE SEQUENCE</scope>
    <source>
        <strain evidence="13">SH1</strain>
    </source>
</reference>
<dbReference type="OrthoDB" id="428480at2759"/>
<evidence type="ECO:0000313" key="13">
    <source>
        <dbReference type="EMBL" id="CAD5227866.1"/>
    </source>
</evidence>
<dbReference type="Gene3D" id="3.30.379.10">
    <property type="entry name" value="Chitobiase/beta-hexosaminidase domain 2-like"/>
    <property type="match status" value="1"/>
</dbReference>
<dbReference type="EMBL" id="CAJFCW020000006">
    <property type="protein sequence ID" value="CAG9123757.1"/>
    <property type="molecule type" value="Genomic_DNA"/>
</dbReference>
<evidence type="ECO:0000256" key="4">
    <source>
        <dbReference type="ARBA" id="ARBA00022801"/>
    </source>
</evidence>
<organism evidence="13 14">
    <name type="scientific">Bursaphelenchus okinawaensis</name>
    <dbReference type="NCBI Taxonomy" id="465554"/>
    <lineage>
        <taxon>Eukaryota</taxon>
        <taxon>Metazoa</taxon>
        <taxon>Ecdysozoa</taxon>
        <taxon>Nematoda</taxon>
        <taxon>Chromadorea</taxon>
        <taxon>Rhabditida</taxon>
        <taxon>Tylenchina</taxon>
        <taxon>Tylenchomorpha</taxon>
        <taxon>Aphelenchoidea</taxon>
        <taxon>Aphelenchoididae</taxon>
        <taxon>Bursaphelenchus</taxon>
    </lineage>
</organism>
<dbReference type="Proteomes" id="UP000614601">
    <property type="component" value="Unassembled WGS sequence"/>
</dbReference>
<dbReference type="SUPFAM" id="SSF55545">
    <property type="entry name" value="beta-N-acetylhexosaminidase-like domain"/>
    <property type="match status" value="1"/>
</dbReference>
<dbReference type="GO" id="GO:0030203">
    <property type="term" value="P:glycosaminoglycan metabolic process"/>
    <property type="evidence" value="ECO:0007669"/>
    <property type="project" value="TreeGrafter"/>
</dbReference>
<feature type="domain" description="Beta-hexosaminidase eukaryotic type N-terminal" evidence="12">
    <location>
        <begin position="29"/>
        <end position="145"/>
    </location>
</feature>
<feature type="active site" description="Proton donor" evidence="9">
    <location>
        <position position="321"/>
    </location>
</feature>
<dbReference type="GO" id="GO:0004563">
    <property type="term" value="F:beta-N-acetylhexosaminidase activity"/>
    <property type="evidence" value="ECO:0007669"/>
    <property type="project" value="UniProtKB-EC"/>
</dbReference>
<dbReference type="AlphaFoldDB" id="A0A811LH77"/>
<comment type="similarity">
    <text evidence="2 8">Belongs to the glycosyl hydrolase 20 family.</text>
</comment>
<name>A0A811LH77_9BILA</name>
<keyword evidence="4 8" id="KW-0378">Hydrolase</keyword>
<evidence type="ECO:0000256" key="7">
    <source>
        <dbReference type="ARBA" id="ARBA00053719"/>
    </source>
</evidence>
<evidence type="ECO:0000256" key="10">
    <source>
        <dbReference type="SAM" id="SignalP"/>
    </source>
</evidence>
<evidence type="ECO:0000256" key="9">
    <source>
        <dbReference type="PIRSR" id="PIRSR001093-1"/>
    </source>
</evidence>
<evidence type="ECO:0000313" key="14">
    <source>
        <dbReference type="Proteomes" id="UP000614601"/>
    </source>
</evidence>
<evidence type="ECO:0000256" key="3">
    <source>
        <dbReference type="ARBA" id="ARBA00022729"/>
    </source>
</evidence>
<evidence type="ECO:0000259" key="12">
    <source>
        <dbReference type="Pfam" id="PF14845"/>
    </source>
</evidence>
<dbReference type="FunFam" id="3.20.20.80:FF:000063">
    <property type="entry name" value="Beta-hexosaminidase"/>
    <property type="match status" value="1"/>
</dbReference>
<comment type="function">
    <text evidence="7">Responsible for the degradation of GM2 gangliosides, and a variety of other molecules containing terminal N-acetyl hexosamines. Degrades chitotriose.</text>
</comment>
<dbReference type="Proteomes" id="UP000783686">
    <property type="component" value="Unassembled WGS sequence"/>
</dbReference>
<sequence>MSYGFIIWFVCITVVQCLYEEILNREIIWPKPKSSRYGTDDVTVTKGHLKINLDGVEDCPRLIEAKKNYENDWFFPKELADSSSPGQLTELKLIKSDDFQCPQGYSYPKITKDESYQLTVNGTNAILSSGSVWGFLRGVESFSQLITYKRPRSLTEPVIFTIRSTAIEDEPAYPVRGLMLDTGRHFLPVDVILRQIDVMSQSKFNLFHWHIADSESFPYQSLQYPNLPLYGAYGPKAIYTKQDMKRIITYANIRGIRVVPEFDTPGHMGSWRGQPGLLAVCSVKSNILDPSKEENYRFLKGFFKEVIQLFPDEYLHLGGDEVSSYAQCWEKNVNIQKWAKDNNLLTTKDIERYYLQRLLGIINDISTELNIKRTVLVWEEAVFMFKTKLPNVIAVPWYHYASMKTTTQLGYQSINAACYYINYVTRPGADWRQTGKGPEYGNFYNCHPADYVFPGTEALNLGGIAAMWGEYEDKNNLESDLWPRAATVAEKLWSPYNKTLDATKAIPRLHRFRCRLNWRGYRASPTDGPDYCSF</sequence>
<evidence type="ECO:0000256" key="2">
    <source>
        <dbReference type="ARBA" id="ARBA00006285"/>
    </source>
</evidence>
<dbReference type="EC" id="3.2.1.52" evidence="8"/>
<dbReference type="InterPro" id="IPR029019">
    <property type="entry name" value="HEX_eukaryotic_N"/>
</dbReference>
<dbReference type="PANTHER" id="PTHR22600">
    <property type="entry name" value="BETA-HEXOSAMINIDASE"/>
    <property type="match status" value="1"/>
</dbReference>
<dbReference type="PRINTS" id="PR00738">
    <property type="entry name" value="GLHYDRLASE20"/>
</dbReference>
<proteinExistence type="inferred from homology"/>
<dbReference type="GO" id="GO:0016020">
    <property type="term" value="C:membrane"/>
    <property type="evidence" value="ECO:0007669"/>
    <property type="project" value="TreeGrafter"/>
</dbReference>
<evidence type="ECO:0000256" key="1">
    <source>
        <dbReference type="ARBA" id="ARBA00001231"/>
    </source>
</evidence>
<evidence type="ECO:0000256" key="5">
    <source>
        <dbReference type="ARBA" id="ARBA00023180"/>
    </source>
</evidence>
<dbReference type="Gene3D" id="3.20.20.80">
    <property type="entry name" value="Glycosidases"/>
    <property type="match status" value="1"/>
</dbReference>
<dbReference type="InterPro" id="IPR029018">
    <property type="entry name" value="Hex-like_dom2"/>
</dbReference>
<accession>A0A811LH77</accession>
<gene>
    <name evidence="13" type="ORF">BOKJ2_LOCUS12387</name>
</gene>
<dbReference type="InterPro" id="IPR025705">
    <property type="entry name" value="Beta_hexosaminidase_sua/sub"/>
</dbReference>
<dbReference type="SUPFAM" id="SSF51445">
    <property type="entry name" value="(Trans)glycosidases"/>
    <property type="match status" value="1"/>
</dbReference>
<evidence type="ECO:0000259" key="11">
    <source>
        <dbReference type="Pfam" id="PF00728"/>
    </source>
</evidence>
<dbReference type="EMBL" id="CAJFDH010000006">
    <property type="protein sequence ID" value="CAD5227866.1"/>
    <property type="molecule type" value="Genomic_DNA"/>
</dbReference>
<dbReference type="PIRSF" id="PIRSF001093">
    <property type="entry name" value="B-hxosamndse_ab_euk"/>
    <property type="match status" value="1"/>
</dbReference>
<dbReference type="InterPro" id="IPR015883">
    <property type="entry name" value="Glyco_hydro_20_cat"/>
</dbReference>
<dbReference type="GO" id="GO:0005975">
    <property type="term" value="P:carbohydrate metabolic process"/>
    <property type="evidence" value="ECO:0007669"/>
    <property type="project" value="InterPro"/>
</dbReference>
<feature type="chain" id="PRO_5035681882" description="Beta-hexosaminidase" evidence="10">
    <location>
        <begin position="18"/>
        <end position="534"/>
    </location>
</feature>
<feature type="signal peptide" evidence="10">
    <location>
        <begin position="1"/>
        <end position="17"/>
    </location>
</feature>
<comment type="catalytic activity">
    <reaction evidence="1 8">
        <text>Hydrolysis of terminal non-reducing N-acetyl-D-hexosamine residues in N-acetyl-beta-D-hexosaminides.</text>
        <dbReference type="EC" id="3.2.1.52"/>
    </reaction>
</comment>
<evidence type="ECO:0000256" key="8">
    <source>
        <dbReference type="PIRNR" id="PIRNR001093"/>
    </source>
</evidence>
<protein>
    <recommendedName>
        <fullName evidence="8">Beta-hexosaminidase</fullName>
        <ecNumber evidence="8">3.2.1.52</ecNumber>
    </recommendedName>
</protein>
<dbReference type="InterPro" id="IPR017853">
    <property type="entry name" value="GH"/>
</dbReference>
<evidence type="ECO:0000256" key="6">
    <source>
        <dbReference type="ARBA" id="ARBA00023295"/>
    </source>
</evidence>